<dbReference type="AlphaFoldDB" id="A0A6I6UPZ6"/>
<dbReference type="RefSeq" id="WP_034761725.1">
    <property type="nucleotide sequence ID" value="NZ_CCDN010000002.1"/>
</dbReference>
<organism evidence="1 2">
    <name type="scientific">Rossellomorea vietnamensis</name>
    <dbReference type="NCBI Taxonomy" id="218284"/>
    <lineage>
        <taxon>Bacteria</taxon>
        <taxon>Bacillati</taxon>
        <taxon>Bacillota</taxon>
        <taxon>Bacilli</taxon>
        <taxon>Bacillales</taxon>
        <taxon>Bacillaceae</taxon>
        <taxon>Rossellomorea</taxon>
    </lineage>
</organism>
<protein>
    <submittedName>
        <fullName evidence="1">Uncharacterized protein</fullName>
    </submittedName>
</protein>
<dbReference type="KEGG" id="bvq:FHE72_04465"/>
<dbReference type="Gene3D" id="3.30.930.10">
    <property type="entry name" value="Bira Bifunctional Protein, Domain 2"/>
    <property type="match status" value="1"/>
</dbReference>
<dbReference type="GO" id="GO:0016740">
    <property type="term" value="F:transferase activity"/>
    <property type="evidence" value="ECO:0007669"/>
    <property type="project" value="UniProtKB-ARBA"/>
</dbReference>
<dbReference type="Proteomes" id="UP000465062">
    <property type="component" value="Chromosome"/>
</dbReference>
<evidence type="ECO:0000313" key="1">
    <source>
        <dbReference type="EMBL" id="QHE60376.1"/>
    </source>
</evidence>
<gene>
    <name evidence="1" type="ORF">FHE72_04465</name>
</gene>
<evidence type="ECO:0000313" key="2">
    <source>
        <dbReference type="Proteomes" id="UP000465062"/>
    </source>
</evidence>
<dbReference type="InterPro" id="IPR045864">
    <property type="entry name" value="aa-tRNA-synth_II/BPL/LPL"/>
</dbReference>
<sequence>MIDIKSTKSGALFVCGEGAKQLASLKREIEDTLSQLDYTSLWLPSLVQGSFFHPQNVDSGHKEGTLVHAACLPFFDEVENYTDNIYFGFNRVHRLEPLRNLNKQTRMESFEVAEVIITGSKEYTTTKYIEVKELLTTFLSRYTEGEWTKADDSFIQKYEKEEWIVGSGVNKVSIASANKHGEHFSAKKKVEGVSCCFGIGIERLYESINRGEG</sequence>
<dbReference type="GeneID" id="77237142"/>
<name>A0A6I6UPZ6_9BACI</name>
<proteinExistence type="predicted"/>
<reference evidence="1 2" key="1">
    <citation type="submission" date="2019-06" db="EMBL/GenBank/DDBJ databases">
        <title>An operon consisting of a P-type ATPase gene and a transcriptional regular gene given the different cadmium resistance in Bacillus vietamensis 151-6 and Bacillus marisflavi 151-25.</title>
        <authorList>
            <person name="Yu X."/>
        </authorList>
    </citation>
    <scope>NUCLEOTIDE SEQUENCE [LARGE SCALE GENOMIC DNA]</scope>
    <source>
        <strain evidence="1 2">151-6</strain>
    </source>
</reference>
<accession>A0A6I6UPZ6</accession>
<dbReference type="SUPFAM" id="SSF55681">
    <property type="entry name" value="Class II aaRS and biotin synthetases"/>
    <property type="match status" value="1"/>
</dbReference>
<dbReference type="EMBL" id="CP047394">
    <property type="protein sequence ID" value="QHE60376.1"/>
    <property type="molecule type" value="Genomic_DNA"/>
</dbReference>
<dbReference type="GO" id="GO:0140096">
    <property type="term" value="F:catalytic activity, acting on a protein"/>
    <property type="evidence" value="ECO:0007669"/>
    <property type="project" value="UniProtKB-ARBA"/>
</dbReference>